<protein>
    <submittedName>
        <fullName evidence="1">Uncharacterized protein</fullName>
    </submittedName>
</protein>
<evidence type="ECO:0000313" key="2">
    <source>
        <dbReference type="Proteomes" id="UP000814140"/>
    </source>
</evidence>
<accession>A0ACB8TAM8</accession>
<reference evidence="1" key="2">
    <citation type="journal article" date="2022" name="New Phytol.">
        <title>Evolutionary transition to the ectomycorrhizal habit in the genomes of a hyperdiverse lineage of mushroom-forming fungi.</title>
        <authorList>
            <person name="Looney B."/>
            <person name="Miyauchi S."/>
            <person name="Morin E."/>
            <person name="Drula E."/>
            <person name="Courty P.E."/>
            <person name="Kohler A."/>
            <person name="Kuo A."/>
            <person name="LaButti K."/>
            <person name="Pangilinan J."/>
            <person name="Lipzen A."/>
            <person name="Riley R."/>
            <person name="Andreopoulos W."/>
            <person name="He G."/>
            <person name="Johnson J."/>
            <person name="Nolan M."/>
            <person name="Tritt A."/>
            <person name="Barry K.W."/>
            <person name="Grigoriev I.V."/>
            <person name="Nagy L.G."/>
            <person name="Hibbett D."/>
            <person name="Henrissat B."/>
            <person name="Matheny P.B."/>
            <person name="Labbe J."/>
            <person name="Martin F.M."/>
        </authorList>
    </citation>
    <scope>NUCLEOTIDE SEQUENCE</scope>
    <source>
        <strain evidence="1">HHB10654</strain>
    </source>
</reference>
<organism evidence="1 2">
    <name type="scientific">Artomyces pyxidatus</name>
    <dbReference type="NCBI Taxonomy" id="48021"/>
    <lineage>
        <taxon>Eukaryota</taxon>
        <taxon>Fungi</taxon>
        <taxon>Dikarya</taxon>
        <taxon>Basidiomycota</taxon>
        <taxon>Agaricomycotina</taxon>
        <taxon>Agaricomycetes</taxon>
        <taxon>Russulales</taxon>
        <taxon>Auriscalpiaceae</taxon>
        <taxon>Artomyces</taxon>
    </lineage>
</organism>
<keyword evidence="2" id="KW-1185">Reference proteome</keyword>
<reference evidence="1" key="1">
    <citation type="submission" date="2021-03" db="EMBL/GenBank/DDBJ databases">
        <authorList>
            <consortium name="DOE Joint Genome Institute"/>
            <person name="Ahrendt S."/>
            <person name="Looney B.P."/>
            <person name="Miyauchi S."/>
            <person name="Morin E."/>
            <person name="Drula E."/>
            <person name="Courty P.E."/>
            <person name="Chicoki N."/>
            <person name="Fauchery L."/>
            <person name="Kohler A."/>
            <person name="Kuo A."/>
            <person name="Labutti K."/>
            <person name="Pangilinan J."/>
            <person name="Lipzen A."/>
            <person name="Riley R."/>
            <person name="Andreopoulos W."/>
            <person name="He G."/>
            <person name="Johnson J."/>
            <person name="Barry K.W."/>
            <person name="Grigoriev I.V."/>
            <person name="Nagy L."/>
            <person name="Hibbett D."/>
            <person name="Henrissat B."/>
            <person name="Matheny P.B."/>
            <person name="Labbe J."/>
            <person name="Martin F."/>
        </authorList>
    </citation>
    <scope>NUCLEOTIDE SEQUENCE</scope>
    <source>
        <strain evidence="1">HHB10654</strain>
    </source>
</reference>
<gene>
    <name evidence="1" type="ORF">BV25DRAFT_1602236</name>
</gene>
<name>A0ACB8TAM8_9AGAM</name>
<comment type="caution">
    <text evidence="1">The sequence shown here is derived from an EMBL/GenBank/DDBJ whole genome shotgun (WGS) entry which is preliminary data.</text>
</comment>
<proteinExistence type="predicted"/>
<sequence>MEQPPNAGHHPSGPCAGVADPRNEQLTRAAKESYKTSTCQLSVHTQTGYSTSLTDMSDYPRDLNNYLQATRQAHLLTWRFEQTGPNNAALHTALALLNGQPIGTGTGVTRNIAKAAASHDALLKLGVIAA</sequence>
<evidence type="ECO:0000313" key="1">
    <source>
        <dbReference type="EMBL" id="KAI0065869.1"/>
    </source>
</evidence>
<dbReference type="EMBL" id="MU277194">
    <property type="protein sequence ID" value="KAI0065869.1"/>
    <property type="molecule type" value="Genomic_DNA"/>
</dbReference>
<dbReference type="Proteomes" id="UP000814140">
    <property type="component" value="Unassembled WGS sequence"/>
</dbReference>